<dbReference type="Proteomes" id="UP000077755">
    <property type="component" value="Chromosome 4"/>
</dbReference>
<dbReference type="EMBL" id="CP093346">
    <property type="protein sequence ID" value="WOG96054.1"/>
    <property type="molecule type" value="Genomic_DNA"/>
</dbReference>
<dbReference type="PANTHER" id="PTHR31639">
    <property type="entry name" value="F-BOX PROTEIN-LIKE"/>
    <property type="match status" value="1"/>
</dbReference>
<dbReference type="Gene3D" id="1.20.1280.50">
    <property type="match status" value="1"/>
</dbReference>
<dbReference type="InterPro" id="IPR032675">
    <property type="entry name" value="LRR_dom_sf"/>
</dbReference>
<accession>A0AAF0WV34</accession>
<dbReference type="Pfam" id="PF08387">
    <property type="entry name" value="FBD"/>
    <property type="match status" value="1"/>
</dbReference>
<protein>
    <recommendedName>
        <fullName evidence="1">FBD domain-containing protein</fullName>
    </recommendedName>
</protein>
<dbReference type="CDD" id="cd22160">
    <property type="entry name" value="F-box_AtFBL13-like"/>
    <property type="match status" value="1"/>
</dbReference>
<dbReference type="AlphaFoldDB" id="A0AAF0WV34"/>
<name>A0AAF0WV34_DAUCS</name>
<dbReference type="InterPro" id="IPR053781">
    <property type="entry name" value="F-box_AtFBL13-like"/>
</dbReference>
<evidence type="ECO:0000259" key="1">
    <source>
        <dbReference type="SMART" id="SM00579"/>
    </source>
</evidence>
<gene>
    <name evidence="2" type="ORF">DCAR_0415384</name>
</gene>
<sequence length="438" mass="50756">MAESSTRKARKTGRIKKDRISVLPRNILETILCCLPIRDAVRTSVLSRVWRHCWTTVPDLVFDECVRNMWMDHNRVLTALKLVSVINMVLLRHNGPILKFSLTIPLYCCDFEVVHDYIDQWIPVFSRMGIRQFTLDQYYQVHRVHNFSTLNLSHLRLRNVWFPYKSAVGGLTYLRIIELIKVSASEESIFSCPVLEKLSLIYCKGLLPSNFRAPNLKCLHQMYWEMTSEFSLSGLENLTEFSCRLSSWPEMHNEKSNMVKVFSSLHKIEKICIAKCSITYLAAGGSPKRFTKPLPYLKTLCICDIDLNCLSEVSCLRCLIRSAPNLCKLHISNLNSRWEDASEECTVDHLEIVTFSNFRGLEGELELVKFLLASSPLLKTMFIHYDWEMGKDDAFEILEEMLEFSRASPRAQIKHLKYPFHAVDYGPWVGPWLDALEE</sequence>
<dbReference type="InterPro" id="IPR001810">
    <property type="entry name" value="F-box_dom"/>
</dbReference>
<dbReference type="Pfam" id="PF00646">
    <property type="entry name" value="F-box"/>
    <property type="match status" value="1"/>
</dbReference>
<keyword evidence="3" id="KW-1185">Reference proteome</keyword>
<dbReference type="InterPro" id="IPR006566">
    <property type="entry name" value="FBD"/>
</dbReference>
<evidence type="ECO:0000313" key="3">
    <source>
        <dbReference type="Proteomes" id="UP000077755"/>
    </source>
</evidence>
<dbReference type="SUPFAM" id="SSF52047">
    <property type="entry name" value="RNI-like"/>
    <property type="match status" value="1"/>
</dbReference>
<reference evidence="2" key="2">
    <citation type="submission" date="2022-03" db="EMBL/GenBank/DDBJ databases">
        <title>Draft title - Genomic analysis of global carrot germplasm unveils the trajectory of domestication and the origin of high carotenoid orange carrot.</title>
        <authorList>
            <person name="Iorizzo M."/>
            <person name="Ellison S."/>
            <person name="Senalik D."/>
            <person name="Macko-Podgorni A."/>
            <person name="Grzebelus D."/>
            <person name="Bostan H."/>
            <person name="Rolling W."/>
            <person name="Curaba J."/>
            <person name="Simon P."/>
        </authorList>
    </citation>
    <scope>NUCLEOTIDE SEQUENCE</scope>
    <source>
        <tissue evidence="2">Leaf</tissue>
    </source>
</reference>
<feature type="domain" description="FBD" evidence="1">
    <location>
        <begin position="344"/>
        <end position="416"/>
    </location>
</feature>
<dbReference type="SUPFAM" id="SSF81383">
    <property type="entry name" value="F-box domain"/>
    <property type="match status" value="1"/>
</dbReference>
<dbReference type="PANTHER" id="PTHR31639:SF285">
    <property type="entry name" value="OS01G0730200 PROTEIN"/>
    <property type="match status" value="1"/>
</dbReference>
<dbReference type="SMART" id="SM00579">
    <property type="entry name" value="FBD"/>
    <property type="match status" value="1"/>
</dbReference>
<proteinExistence type="predicted"/>
<dbReference type="Gene3D" id="3.80.10.10">
    <property type="entry name" value="Ribonuclease Inhibitor"/>
    <property type="match status" value="1"/>
</dbReference>
<reference evidence="2" key="1">
    <citation type="journal article" date="2016" name="Nat. Genet.">
        <title>A high-quality carrot genome assembly provides new insights into carotenoid accumulation and asterid genome evolution.</title>
        <authorList>
            <person name="Iorizzo M."/>
            <person name="Ellison S."/>
            <person name="Senalik D."/>
            <person name="Zeng P."/>
            <person name="Satapoomin P."/>
            <person name="Huang J."/>
            <person name="Bowman M."/>
            <person name="Iovene M."/>
            <person name="Sanseverino W."/>
            <person name="Cavagnaro P."/>
            <person name="Yildiz M."/>
            <person name="Macko-Podgorni A."/>
            <person name="Moranska E."/>
            <person name="Grzebelus E."/>
            <person name="Grzebelus D."/>
            <person name="Ashrafi H."/>
            <person name="Zheng Z."/>
            <person name="Cheng S."/>
            <person name="Spooner D."/>
            <person name="Van Deynze A."/>
            <person name="Simon P."/>
        </authorList>
    </citation>
    <scope>NUCLEOTIDE SEQUENCE</scope>
    <source>
        <tissue evidence="2">Leaf</tissue>
    </source>
</reference>
<evidence type="ECO:0000313" key="2">
    <source>
        <dbReference type="EMBL" id="WOG96054.1"/>
    </source>
</evidence>
<organism evidence="2 3">
    <name type="scientific">Daucus carota subsp. sativus</name>
    <name type="common">Carrot</name>
    <dbReference type="NCBI Taxonomy" id="79200"/>
    <lineage>
        <taxon>Eukaryota</taxon>
        <taxon>Viridiplantae</taxon>
        <taxon>Streptophyta</taxon>
        <taxon>Embryophyta</taxon>
        <taxon>Tracheophyta</taxon>
        <taxon>Spermatophyta</taxon>
        <taxon>Magnoliopsida</taxon>
        <taxon>eudicotyledons</taxon>
        <taxon>Gunneridae</taxon>
        <taxon>Pentapetalae</taxon>
        <taxon>asterids</taxon>
        <taxon>campanulids</taxon>
        <taxon>Apiales</taxon>
        <taxon>Apiaceae</taxon>
        <taxon>Apioideae</taxon>
        <taxon>Scandiceae</taxon>
        <taxon>Daucinae</taxon>
        <taxon>Daucus</taxon>
        <taxon>Daucus sect. Daucus</taxon>
    </lineage>
</organism>
<dbReference type="InterPro" id="IPR036047">
    <property type="entry name" value="F-box-like_dom_sf"/>
</dbReference>